<proteinExistence type="predicted"/>
<accession>M8C9B7</accession>
<sequence length="181" mass="20754">MKDKQRAIPAVGEEPKTDVQIVAEVLKGVSKHSTFLASMGESSASRQKLTSHERIRELEERLVTHEVAARSAFDRYQEELNARMVTQEQEIEEMKAKQLDEIAPLKKAHEEKTPSMELKQSQLEGTLGFLLRMQDGSDKSMSQPILGGFDCWKYALEAIIKWLLLYFLIHDKGLLFMLELY</sequence>
<reference evidence="1" key="1">
    <citation type="submission" date="2015-06" db="UniProtKB">
        <authorList>
            <consortium name="EnsemblPlants"/>
        </authorList>
    </citation>
    <scope>IDENTIFICATION</scope>
</reference>
<dbReference type="EnsemblPlants" id="EMT30894">
    <property type="protein sequence ID" value="EMT30894"/>
    <property type="gene ID" value="F775_00834"/>
</dbReference>
<protein>
    <submittedName>
        <fullName evidence="1">Uncharacterized protein</fullName>
    </submittedName>
</protein>
<name>M8C9B7_AEGTA</name>
<evidence type="ECO:0000313" key="1">
    <source>
        <dbReference type="EnsemblPlants" id="EMT30894"/>
    </source>
</evidence>
<dbReference type="AlphaFoldDB" id="M8C9B7"/>
<organism evidence="1">
    <name type="scientific">Aegilops tauschii</name>
    <name type="common">Tausch's goatgrass</name>
    <name type="synonym">Aegilops squarrosa</name>
    <dbReference type="NCBI Taxonomy" id="37682"/>
    <lineage>
        <taxon>Eukaryota</taxon>
        <taxon>Viridiplantae</taxon>
        <taxon>Streptophyta</taxon>
        <taxon>Embryophyta</taxon>
        <taxon>Tracheophyta</taxon>
        <taxon>Spermatophyta</taxon>
        <taxon>Magnoliopsida</taxon>
        <taxon>Liliopsida</taxon>
        <taxon>Poales</taxon>
        <taxon>Poaceae</taxon>
        <taxon>BOP clade</taxon>
        <taxon>Pooideae</taxon>
        <taxon>Triticodae</taxon>
        <taxon>Triticeae</taxon>
        <taxon>Triticinae</taxon>
        <taxon>Aegilops</taxon>
    </lineage>
</organism>